<feature type="domain" description="HAMP" evidence="13">
    <location>
        <begin position="308"/>
        <end position="360"/>
    </location>
</feature>
<dbReference type="Pfam" id="PF16591">
    <property type="entry name" value="HBM"/>
    <property type="match status" value="1"/>
</dbReference>
<feature type="domain" description="HBM" evidence="14">
    <location>
        <begin position="45"/>
        <end position="281"/>
    </location>
</feature>
<name>A0ABR9BZ81_9PSED</name>
<gene>
    <name evidence="15" type="ORF">IFT38_11570</name>
</gene>
<evidence type="ECO:0000259" key="13">
    <source>
        <dbReference type="PROSITE" id="PS50885"/>
    </source>
</evidence>
<evidence type="ECO:0000313" key="16">
    <source>
        <dbReference type="Proteomes" id="UP000620025"/>
    </source>
</evidence>
<dbReference type="SMART" id="SM01358">
    <property type="entry name" value="HBM"/>
    <property type="match status" value="1"/>
</dbReference>
<dbReference type="SUPFAM" id="SSF58104">
    <property type="entry name" value="Methyl-accepting chemotaxis protein (MCP) signaling domain"/>
    <property type="match status" value="1"/>
</dbReference>
<keyword evidence="5 11" id="KW-0812">Transmembrane</keyword>
<dbReference type="SMART" id="SM00283">
    <property type="entry name" value="MA"/>
    <property type="match status" value="1"/>
</dbReference>
<evidence type="ECO:0000256" key="8">
    <source>
        <dbReference type="ARBA" id="ARBA00023224"/>
    </source>
</evidence>
<evidence type="ECO:0000256" key="1">
    <source>
        <dbReference type="ARBA" id="ARBA00004236"/>
    </source>
</evidence>
<dbReference type="PROSITE" id="PS51753">
    <property type="entry name" value="HBM"/>
    <property type="match status" value="1"/>
</dbReference>
<dbReference type="InterPro" id="IPR032255">
    <property type="entry name" value="HBM"/>
</dbReference>
<comment type="caution">
    <text evidence="15">The sequence shown here is derived from an EMBL/GenBank/DDBJ whole genome shotgun (WGS) entry which is preliminary data.</text>
</comment>
<evidence type="ECO:0000256" key="2">
    <source>
        <dbReference type="ARBA" id="ARBA00022475"/>
    </source>
</evidence>
<comment type="similarity">
    <text evidence="9">Belongs to the methyl-accepting chemotaxis (MCP) protein family.</text>
</comment>
<dbReference type="EMBL" id="JACYWZ010000004">
    <property type="protein sequence ID" value="MBD8770175.1"/>
    <property type="molecule type" value="Genomic_DNA"/>
</dbReference>
<protein>
    <submittedName>
        <fullName evidence="15">Methyl-accepting chemotaxis protein</fullName>
    </submittedName>
</protein>
<evidence type="ECO:0000256" key="7">
    <source>
        <dbReference type="ARBA" id="ARBA00023136"/>
    </source>
</evidence>
<evidence type="ECO:0000256" key="9">
    <source>
        <dbReference type="ARBA" id="ARBA00029447"/>
    </source>
</evidence>
<dbReference type="PROSITE" id="PS50111">
    <property type="entry name" value="CHEMOTAXIS_TRANSDUC_2"/>
    <property type="match status" value="1"/>
</dbReference>
<dbReference type="Pfam" id="PF00015">
    <property type="entry name" value="MCPsignal"/>
    <property type="match status" value="1"/>
</dbReference>
<evidence type="ECO:0000313" key="15">
    <source>
        <dbReference type="EMBL" id="MBD8770175.1"/>
    </source>
</evidence>
<keyword evidence="2" id="KW-1003">Cell membrane</keyword>
<evidence type="ECO:0000259" key="12">
    <source>
        <dbReference type="PROSITE" id="PS50111"/>
    </source>
</evidence>
<evidence type="ECO:0000256" key="5">
    <source>
        <dbReference type="ARBA" id="ARBA00022692"/>
    </source>
</evidence>
<evidence type="ECO:0000256" key="4">
    <source>
        <dbReference type="ARBA" id="ARBA00022500"/>
    </source>
</evidence>
<keyword evidence="4" id="KW-0145">Chemotaxis</keyword>
<reference evidence="15 16" key="1">
    <citation type="journal article" date="2020" name="FEMS Microbiol. Ecol.">
        <title>Temporal dynamics of bacterial communities during seed development and maturation.</title>
        <authorList>
            <person name="Chesneau G."/>
            <person name="Torres-Cortes G."/>
            <person name="Briand M."/>
            <person name="Darrasse A."/>
            <person name="Preveaux A."/>
            <person name="Marais C."/>
            <person name="Jacques M.A."/>
            <person name="Shade A."/>
            <person name="Barret M."/>
        </authorList>
    </citation>
    <scope>NUCLEOTIDE SEQUENCE [LARGE SCALE GENOMIC DNA]</scope>
    <source>
        <strain evidence="15 16">CFBP13599</strain>
    </source>
</reference>
<evidence type="ECO:0000256" key="11">
    <source>
        <dbReference type="SAM" id="Phobius"/>
    </source>
</evidence>
<dbReference type="CDD" id="cd06225">
    <property type="entry name" value="HAMP"/>
    <property type="match status" value="1"/>
</dbReference>
<dbReference type="Gene3D" id="1.20.1440.210">
    <property type="match status" value="1"/>
</dbReference>
<keyword evidence="7 11" id="KW-0472">Membrane</keyword>
<dbReference type="Proteomes" id="UP000620025">
    <property type="component" value="Unassembled WGS sequence"/>
</dbReference>
<dbReference type="InterPro" id="IPR003660">
    <property type="entry name" value="HAMP_dom"/>
</dbReference>
<dbReference type="Gene3D" id="1.10.287.950">
    <property type="entry name" value="Methyl-accepting chemotaxis protein"/>
    <property type="match status" value="1"/>
</dbReference>
<dbReference type="Pfam" id="PF00672">
    <property type="entry name" value="HAMP"/>
    <property type="match status" value="1"/>
</dbReference>
<comment type="subcellular location">
    <subcellularLocation>
        <location evidence="1">Cell membrane</location>
    </subcellularLocation>
</comment>
<dbReference type="PANTHER" id="PTHR32089:SF120">
    <property type="entry name" value="METHYL-ACCEPTING CHEMOTAXIS PROTEIN TLPQ"/>
    <property type="match status" value="1"/>
</dbReference>
<dbReference type="InterPro" id="IPR004089">
    <property type="entry name" value="MCPsignal_dom"/>
</dbReference>
<evidence type="ECO:0000256" key="6">
    <source>
        <dbReference type="ARBA" id="ARBA00022989"/>
    </source>
</evidence>
<feature type="domain" description="Methyl-accepting transducer" evidence="12">
    <location>
        <begin position="365"/>
        <end position="601"/>
    </location>
</feature>
<evidence type="ECO:0000256" key="3">
    <source>
        <dbReference type="ARBA" id="ARBA00022481"/>
    </source>
</evidence>
<keyword evidence="8 10" id="KW-0807">Transducer</keyword>
<dbReference type="PROSITE" id="PS50885">
    <property type="entry name" value="HAMP"/>
    <property type="match status" value="1"/>
</dbReference>
<proteinExistence type="inferred from homology"/>
<accession>A0ABR9BZ81</accession>
<keyword evidence="3" id="KW-0488">Methylation</keyword>
<evidence type="ECO:0000256" key="10">
    <source>
        <dbReference type="PROSITE-ProRule" id="PRU00284"/>
    </source>
</evidence>
<keyword evidence="6 11" id="KW-1133">Transmembrane helix</keyword>
<feature type="transmembrane region" description="Helical" evidence="11">
    <location>
        <begin position="18"/>
        <end position="37"/>
    </location>
</feature>
<dbReference type="PANTHER" id="PTHR32089">
    <property type="entry name" value="METHYL-ACCEPTING CHEMOTAXIS PROTEIN MCPB"/>
    <property type="match status" value="1"/>
</dbReference>
<dbReference type="CDD" id="cd11386">
    <property type="entry name" value="MCP_signal"/>
    <property type="match status" value="1"/>
</dbReference>
<dbReference type="SMART" id="SM00304">
    <property type="entry name" value="HAMP"/>
    <property type="match status" value="1"/>
</dbReference>
<feature type="transmembrane region" description="Helical" evidence="11">
    <location>
        <begin position="288"/>
        <end position="306"/>
    </location>
</feature>
<dbReference type="PRINTS" id="PR00260">
    <property type="entry name" value="CHEMTRNSDUCR"/>
</dbReference>
<organism evidence="15 16">
    <name type="scientific">Pseudomonas coleopterorum</name>
    <dbReference type="NCBI Taxonomy" id="1605838"/>
    <lineage>
        <taxon>Bacteria</taxon>
        <taxon>Pseudomonadati</taxon>
        <taxon>Pseudomonadota</taxon>
        <taxon>Gammaproteobacteria</taxon>
        <taxon>Pseudomonadales</taxon>
        <taxon>Pseudomonadaceae</taxon>
        <taxon>Pseudomonas</taxon>
    </lineage>
</organism>
<dbReference type="InterPro" id="IPR004090">
    <property type="entry name" value="Chemotax_Me-accpt_rcpt"/>
</dbReference>
<sequence>MSNTTTSFLSNLKVRNKLLLGFALLVCMILLMAYTGWTATEVLKSRGDRSEDVSKLSSIARDMRIERLVFFVKADDAQAAKWLAALEKTESQVKAIAPRFKSPANVELIKEAASVMERYRGFYLQATAATLEREKLREGFASSADATNELLLKFADVVNSDEGSLDARQKLASLFIAVQKMRTSFRAYAVLPSKNTEATIRQSLEVVINQLGSFRTTSIPEREVQALANAFADYNNKLASLITVQTRVDDAQEGITSNITAILKITDRMTEIQQELRASDAADAQQKIVIWLILSVILGLLAAWVITRSIVQPLQETVVIVEKIARGDFTYRSAVARRDELGVLQSSMLRMTSALRDLIGEMKDGVVQVASAAEELSAVTEQTSAGVNAQKQETEQIATAMQQMTATTHDVAKNAAQAVSTAQNASRLATEGGLVVEKTCSQIESLAGEMDATKKAMTALRANTQNIGGVLDVIKQVADQTNLLALNAAIEAARAGEAGRGFAVVADEVRGLAVRTRTSTDEIALLINELHTSTENMTLVLEQNLLLTDSSAALSRQASQMLLGVTTSVREIESMNEQIAVATEEQSSVGEEIGRGVINVRDISDQTAAASEETANSSTELARVSARLQEMTNRFTV</sequence>
<keyword evidence="16" id="KW-1185">Reference proteome</keyword>
<evidence type="ECO:0000259" key="14">
    <source>
        <dbReference type="PROSITE" id="PS51753"/>
    </source>
</evidence>